<reference evidence="2 3" key="1">
    <citation type="journal article" date="2006" name="Nature">
        <title>Global trends of whole-genome duplications revealed by the ciliate Paramecium tetraurelia.</title>
        <authorList>
            <consortium name="Genoscope"/>
            <person name="Aury J.-M."/>
            <person name="Jaillon O."/>
            <person name="Duret L."/>
            <person name="Noel B."/>
            <person name="Jubin C."/>
            <person name="Porcel B.M."/>
            <person name="Segurens B."/>
            <person name="Daubin V."/>
            <person name="Anthouard V."/>
            <person name="Aiach N."/>
            <person name="Arnaiz O."/>
            <person name="Billaut A."/>
            <person name="Beisson J."/>
            <person name="Blanc I."/>
            <person name="Bouhouche K."/>
            <person name="Camara F."/>
            <person name="Duharcourt S."/>
            <person name="Guigo R."/>
            <person name="Gogendeau D."/>
            <person name="Katinka M."/>
            <person name="Keller A.-M."/>
            <person name="Kissmehl R."/>
            <person name="Klotz C."/>
            <person name="Koll F."/>
            <person name="Le Moue A."/>
            <person name="Lepere C."/>
            <person name="Malinsky S."/>
            <person name="Nowacki M."/>
            <person name="Nowak J.K."/>
            <person name="Plattner H."/>
            <person name="Poulain J."/>
            <person name="Ruiz F."/>
            <person name="Serrano V."/>
            <person name="Zagulski M."/>
            <person name="Dessen P."/>
            <person name="Betermier M."/>
            <person name="Weissenbach J."/>
            <person name="Scarpelli C."/>
            <person name="Schachter V."/>
            <person name="Sperling L."/>
            <person name="Meyer E."/>
            <person name="Cohen J."/>
            <person name="Wincker P."/>
        </authorList>
    </citation>
    <scope>NUCLEOTIDE SEQUENCE [LARGE SCALE GENOMIC DNA]</scope>
    <source>
        <strain evidence="2 3">Stock d4-2</strain>
    </source>
</reference>
<dbReference type="InParanoid" id="A0BJF0"/>
<feature type="transmembrane region" description="Helical" evidence="1">
    <location>
        <begin position="15"/>
        <end position="31"/>
    </location>
</feature>
<keyword evidence="1" id="KW-0812">Transmembrane</keyword>
<organism evidence="2 3">
    <name type="scientific">Paramecium tetraurelia</name>
    <dbReference type="NCBI Taxonomy" id="5888"/>
    <lineage>
        <taxon>Eukaryota</taxon>
        <taxon>Sar</taxon>
        <taxon>Alveolata</taxon>
        <taxon>Ciliophora</taxon>
        <taxon>Intramacronucleata</taxon>
        <taxon>Oligohymenophorea</taxon>
        <taxon>Peniculida</taxon>
        <taxon>Parameciidae</taxon>
        <taxon>Paramecium</taxon>
    </lineage>
</organism>
<dbReference type="EMBL" id="CT867998">
    <property type="protein sequence ID" value="CAK58667.1"/>
    <property type="molecule type" value="Genomic_DNA"/>
</dbReference>
<evidence type="ECO:0000313" key="3">
    <source>
        <dbReference type="Proteomes" id="UP000000600"/>
    </source>
</evidence>
<dbReference type="HOGENOM" id="CLU_1963819_0_0_1"/>
<evidence type="ECO:0000256" key="1">
    <source>
        <dbReference type="SAM" id="Phobius"/>
    </source>
</evidence>
<proteinExistence type="predicted"/>
<dbReference type="AlphaFoldDB" id="A0BJF0"/>
<dbReference type="KEGG" id="ptm:GSPATT00029294001"/>
<evidence type="ECO:0000313" key="2">
    <source>
        <dbReference type="EMBL" id="CAK58667.1"/>
    </source>
</evidence>
<name>A0BJF0_PARTE</name>
<gene>
    <name evidence="2" type="ORF">GSPATT00029294001</name>
</gene>
<dbReference type="Proteomes" id="UP000000600">
    <property type="component" value="Unassembled WGS sequence"/>
</dbReference>
<accession>A0BJF0</accession>
<dbReference type="RefSeq" id="XP_001426065.1">
    <property type="nucleotide sequence ID" value="XM_001426028.1"/>
</dbReference>
<keyword evidence="1" id="KW-0472">Membrane</keyword>
<keyword evidence="3" id="KW-1185">Reference proteome</keyword>
<evidence type="ECO:0008006" key="4">
    <source>
        <dbReference type="Google" id="ProtNLM"/>
    </source>
</evidence>
<dbReference type="GeneID" id="5011855"/>
<keyword evidence="1" id="KW-1133">Transmembrane helix</keyword>
<sequence length="128" mass="16045">MFLTSKFQYNKIKKQMRIIFLIFIYFYFYNLKNNRIRIKLQYPIYLYRISTTIKQYLLSKTMLCLYLFLFNQIIQQIQIYTISIIHFIVFSISKQQILIIWINKYETYIAFVFLIKQNHYYQIQIKIK</sequence>
<protein>
    <recommendedName>
        <fullName evidence="4">Transmembrane protein</fullName>
    </recommendedName>
</protein>